<evidence type="ECO:0000259" key="5">
    <source>
        <dbReference type="Pfam" id="PF26168"/>
    </source>
</evidence>
<evidence type="ECO:0000313" key="7">
    <source>
        <dbReference type="Proteomes" id="UP000324705"/>
    </source>
</evidence>
<dbReference type="Gene3D" id="3.40.50.2000">
    <property type="entry name" value="Glycogen Phosphorylase B"/>
    <property type="match status" value="2"/>
</dbReference>
<organism evidence="6 7">
    <name type="scientific">Triticum turgidum subsp. durum</name>
    <name type="common">Durum wheat</name>
    <name type="synonym">Triticum durum</name>
    <dbReference type="NCBI Taxonomy" id="4567"/>
    <lineage>
        <taxon>Eukaryota</taxon>
        <taxon>Viridiplantae</taxon>
        <taxon>Streptophyta</taxon>
        <taxon>Embryophyta</taxon>
        <taxon>Tracheophyta</taxon>
        <taxon>Spermatophyta</taxon>
        <taxon>Magnoliopsida</taxon>
        <taxon>Liliopsida</taxon>
        <taxon>Poales</taxon>
        <taxon>Poaceae</taxon>
        <taxon>BOP clade</taxon>
        <taxon>Pooideae</taxon>
        <taxon>Triticodae</taxon>
        <taxon>Triticeae</taxon>
        <taxon>Triticinae</taxon>
        <taxon>Triticum</taxon>
    </lineage>
</organism>
<keyword evidence="7" id="KW-1185">Reference proteome</keyword>
<dbReference type="SUPFAM" id="SSF53756">
    <property type="entry name" value="UDP-Glycosyltransferase/glycogen phosphorylase"/>
    <property type="match status" value="1"/>
</dbReference>
<protein>
    <recommendedName>
        <fullName evidence="4">Glycosyltransferase</fullName>
        <ecNumber evidence="4">2.4.1.-</ecNumber>
    </recommendedName>
</protein>
<accession>A0A9R1QAX2</accession>
<dbReference type="FunFam" id="3.40.50.2000:FF:000047">
    <property type="entry name" value="Glycosyltransferase"/>
    <property type="match status" value="1"/>
</dbReference>
<reference evidence="6 7" key="1">
    <citation type="submission" date="2017-09" db="EMBL/GenBank/DDBJ databases">
        <authorList>
            <consortium name="International Durum Wheat Genome Sequencing Consortium (IDWGSC)"/>
            <person name="Milanesi L."/>
        </authorList>
    </citation>
    <scope>NUCLEOTIDE SEQUENCE [LARGE SCALE GENOMIC DNA]</scope>
    <source>
        <strain evidence="7">cv. Svevo</strain>
    </source>
</reference>
<feature type="domain" description="Glycosyltransferase N-terminal" evidence="5">
    <location>
        <begin position="19"/>
        <end position="256"/>
    </location>
</feature>
<dbReference type="InterPro" id="IPR058980">
    <property type="entry name" value="Glyco_transf_N"/>
</dbReference>
<sequence length="514" mass="57186">MTFAGSGDGQSGSARAHFVLVPMMAQGRTIPMTDMACLLAEHGAQVSFITTPVNAARLEGFAAKVEAAGLVVQLVELHFPSVEFGLPDGCENLDMIQSKNLFFNFMKACAALHEPLMAYLREQQRSPPSCIISDLIHWWTGDIARELGIPRLTFSGFCGFSSLIRYITYHNNVFQNVKDENELITITGFPTPLELTKAKCPGNFCIPGMEQIRKKFLEEELKSDGEVINSFQELETLYIESFEQTTKKKVWAVGPMCLCHRDNNTMAARGNKASMDEAQCLQWLDSMKPGSMVFVSFGSLACTTPQQLVELGLGLETSRKPFIWVIKAGAKLPEVEEWLADEFEERVKNRGMVIRGWAPQLMILQHQAVGGFVTHCGWNSTIEGICAGVPMITWPHFGEQFLNEKLLVDVLKIGMEVGVKGVTQWGSENQEVMVTRDEVQKAVNTLMDEGAAAEEMRERAKDCAIKARRAFDMGGSSYDNIRLLIQEMEIKTNACGSVVDTDELIRVQKGEKMK</sequence>
<evidence type="ECO:0000256" key="1">
    <source>
        <dbReference type="ARBA" id="ARBA00009995"/>
    </source>
</evidence>
<dbReference type="CDD" id="cd03784">
    <property type="entry name" value="GT1_Gtf-like"/>
    <property type="match status" value="1"/>
</dbReference>
<evidence type="ECO:0000256" key="4">
    <source>
        <dbReference type="RuleBase" id="RU362057"/>
    </source>
</evidence>
<evidence type="ECO:0000256" key="2">
    <source>
        <dbReference type="ARBA" id="ARBA00022679"/>
    </source>
</evidence>
<name>A0A9R1QAX2_TRITD</name>
<gene>
    <name evidence="6" type="ORF">TRITD_3Bv1G051660</name>
</gene>
<dbReference type="EMBL" id="LT934116">
    <property type="protein sequence ID" value="VAH73986.1"/>
    <property type="molecule type" value="Genomic_DNA"/>
</dbReference>
<keyword evidence="2 3" id="KW-0808">Transferase</keyword>
<dbReference type="InterPro" id="IPR002213">
    <property type="entry name" value="UDP_glucos_trans"/>
</dbReference>
<dbReference type="PANTHER" id="PTHR48047">
    <property type="entry name" value="GLYCOSYLTRANSFERASE"/>
    <property type="match status" value="1"/>
</dbReference>
<dbReference type="AlphaFoldDB" id="A0A9R1QAX2"/>
<dbReference type="Pfam" id="PF26168">
    <property type="entry name" value="Glyco_transf_N"/>
    <property type="match status" value="1"/>
</dbReference>
<dbReference type="Pfam" id="PF00201">
    <property type="entry name" value="UDPGT"/>
    <property type="match status" value="1"/>
</dbReference>
<dbReference type="Proteomes" id="UP000324705">
    <property type="component" value="Chromosome 3B"/>
</dbReference>
<dbReference type="EC" id="2.4.1.-" evidence="4"/>
<dbReference type="PROSITE" id="PS00375">
    <property type="entry name" value="UDPGT"/>
    <property type="match status" value="1"/>
</dbReference>
<evidence type="ECO:0000313" key="6">
    <source>
        <dbReference type="EMBL" id="VAH73986.1"/>
    </source>
</evidence>
<dbReference type="GO" id="GO:0035251">
    <property type="term" value="F:UDP-glucosyltransferase activity"/>
    <property type="evidence" value="ECO:0007669"/>
    <property type="project" value="TreeGrafter"/>
</dbReference>
<dbReference type="PANTHER" id="PTHR48047:SF225">
    <property type="entry name" value="GLYCOSYLTRANSFERASE"/>
    <property type="match status" value="1"/>
</dbReference>
<dbReference type="Gramene" id="TRITD3Bv1G051660.10">
    <property type="protein sequence ID" value="TRITD3Bv1G051660.10"/>
    <property type="gene ID" value="TRITD3Bv1G051660"/>
</dbReference>
<keyword evidence="3" id="KW-0328">Glycosyltransferase</keyword>
<dbReference type="InterPro" id="IPR035595">
    <property type="entry name" value="UDP_glycos_trans_CS"/>
</dbReference>
<comment type="similarity">
    <text evidence="1 3">Belongs to the UDP-glycosyltransferase family.</text>
</comment>
<evidence type="ECO:0000256" key="3">
    <source>
        <dbReference type="RuleBase" id="RU003718"/>
    </source>
</evidence>
<dbReference type="FunFam" id="3.40.50.2000:FF:000104">
    <property type="entry name" value="Glycosyltransferase"/>
    <property type="match status" value="1"/>
</dbReference>
<proteinExistence type="inferred from homology"/>